<accession>A0A1J6I5U4</accession>
<name>A0A1J6I5U4_NICAT</name>
<keyword evidence="4" id="KW-1185">Reference proteome</keyword>
<dbReference type="Proteomes" id="UP000187609">
    <property type="component" value="Unassembled WGS sequence"/>
</dbReference>
<dbReference type="Pfam" id="PF03478">
    <property type="entry name" value="Beta-prop_KIB1-4"/>
    <property type="match status" value="1"/>
</dbReference>
<dbReference type="AlphaFoldDB" id="A0A1J6I5U4"/>
<organism evidence="3 4">
    <name type="scientific">Nicotiana attenuata</name>
    <name type="common">Coyote tobacco</name>
    <dbReference type="NCBI Taxonomy" id="49451"/>
    <lineage>
        <taxon>Eukaryota</taxon>
        <taxon>Viridiplantae</taxon>
        <taxon>Streptophyta</taxon>
        <taxon>Embryophyta</taxon>
        <taxon>Tracheophyta</taxon>
        <taxon>Spermatophyta</taxon>
        <taxon>Magnoliopsida</taxon>
        <taxon>eudicotyledons</taxon>
        <taxon>Gunneridae</taxon>
        <taxon>Pentapetalae</taxon>
        <taxon>asterids</taxon>
        <taxon>lamiids</taxon>
        <taxon>Solanales</taxon>
        <taxon>Solanaceae</taxon>
        <taxon>Nicotianoideae</taxon>
        <taxon>Nicotianeae</taxon>
        <taxon>Nicotiana</taxon>
    </lineage>
</organism>
<dbReference type="PANTHER" id="PTHR40891:SF1">
    <property type="entry name" value="DUF295 DOMAIN-CONTAINING PROTEIN"/>
    <property type="match status" value="1"/>
</dbReference>
<gene>
    <name evidence="3" type="ORF">A4A49_11156</name>
</gene>
<dbReference type="OrthoDB" id="1863935at2759"/>
<dbReference type="PANTHER" id="PTHR40891">
    <property type="entry name" value="DUF295 DOMAIN-CONTAINING PROTEIN"/>
    <property type="match status" value="1"/>
</dbReference>
<dbReference type="STRING" id="49451.A0A1J6I5U4"/>
<proteinExistence type="predicted"/>
<evidence type="ECO:0000259" key="2">
    <source>
        <dbReference type="Pfam" id="PF16669"/>
    </source>
</evidence>
<evidence type="ECO:0008006" key="5">
    <source>
        <dbReference type="Google" id="ProtNLM"/>
    </source>
</evidence>
<dbReference type="InterPro" id="IPR032076">
    <property type="entry name" value="TTC5_OB"/>
</dbReference>
<feature type="domain" description="Tetratricopeptide repeat protein 5 OB fold" evidence="2">
    <location>
        <begin position="171"/>
        <end position="280"/>
    </location>
</feature>
<dbReference type="InterPro" id="IPR038645">
    <property type="entry name" value="TTC5_OB_sf"/>
</dbReference>
<dbReference type="Gramene" id="OIT00398">
    <property type="protein sequence ID" value="OIT00398"/>
    <property type="gene ID" value="A4A49_11156"/>
</dbReference>
<dbReference type="Gene3D" id="1.25.40.10">
    <property type="entry name" value="Tetratricopeptide repeat domain"/>
    <property type="match status" value="1"/>
</dbReference>
<dbReference type="InterPro" id="IPR011990">
    <property type="entry name" value="TPR-like_helical_dom_sf"/>
</dbReference>
<evidence type="ECO:0000313" key="3">
    <source>
        <dbReference type="EMBL" id="OIT00398.1"/>
    </source>
</evidence>
<evidence type="ECO:0000259" key="1">
    <source>
        <dbReference type="Pfam" id="PF03478"/>
    </source>
</evidence>
<dbReference type="EMBL" id="MJEQ01037189">
    <property type="protein sequence ID" value="OIT00398.1"/>
    <property type="molecule type" value="Genomic_DNA"/>
</dbReference>
<protein>
    <recommendedName>
        <fullName evidence="5">DUF295 domain-containing protein</fullName>
    </recommendedName>
</protein>
<comment type="caution">
    <text evidence="3">The sequence shown here is derived from an EMBL/GenBank/DDBJ whole genome shotgun (WGS) entry which is preliminary data.</text>
</comment>
<dbReference type="Pfam" id="PF16669">
    <property type="entry name" value="TTC5_OB"/>
    <property type="match status" value="1"/>
</dbReference>
<dbReference type="SMR" id="A0A1J6I5U4"/>
<sequence length="620" mass="71313">MLERRQCIDGTEVENPEETIGDSIKHAKDAILRDVQDGISWYALGNACFTAYFLTGTWDHDMLFQSLKAYRNAGKDKKMKCCAEFNYTCSMACKFLEKYQMALTGLEIAGLMDPSLKCLEQASNLCDVLDNIDFLLQELNDAKRLPSPASPLPAVDSQASILASAELDPSYERATVDRPAEGLNEGKAVTGKVLFSVKNPSGSPIYYVVCDSDHTCFVITVYGVCSTAIKEEDEITLLDPLYHFFDFEWKAKQYQFKSVSVDFLQEIRVNGEVVSPEHVIHPSMYADFMKGERKKRMMLEESRLPFSAFPWLLICHGECRENQTFFSISEARYYDRSIPELQNKMICAYAQDWLVLFDVEYCDCYLWNANSEEKIQLPPLPEDGYVRCLLSRPPDDPECCILFLIDESREDDIYVGRRTFYFCKPGYNEGFHKQEMQLDDDELGDWTVFNGKFYALMSDESILVLLDVDNDLGTITITPMVDQPAFDYCGYLDMPRSGRYLIQSSCGDDHMLLYLHKLYFYNSKELYGFFLFQFDFEEKAWKKLTSIGESAVFLSDRWGSGGITCSTRGANIKKDSIYFIERDDRFLYVYDLERKSMSISLPCPYVDVEESFQWLSLPSR</sequence>
<dbReference type="Gene3D" id="2.40.50.550">
    <property type="match status" value="1"/>
</dbReference>
<evidence type="ECO:0000313" key="4">
    <source>
        <dbReference type="Proteomes" id="UP000187609"/>
    </source>
</evidence>
<reference evidence="3" key="1">
    <citation type="submission" date="2016-11" db="EMBL/GenBank/DDBJ databases">
        <title>The genome of Nicotiana attenuata.</title>
        <authorList>
            <person name="Xu S."/>
            <person name="Brockmoeller T."/>
            <person name="Gaquerel E."/>
            <person name="Navarro A."/>
            <person name="Kuhl H."/>
            <person name="Gase K."/>
            <person name="Ling Z."/>
            <person name="Zhou W."/>
            <person name="Kreitzer C."/>
            <person name="Stanke M."/>
            <person name="Tang H."/>
            <person name="Lyons E."/>
            <person name="Pandey P."/>
            <person name="Pandey S.P."/>
            <person name="Timmermann B."/>
            <person name="Baldwin I.T."/>
        </authorList>
    </citation>
    <scope>NUCLEOTIDE SEQUENCE [LARGE SCALE GENOMIC DNA]</scope>
    <source>
        <strain evidence="3">UT</strain>
    </source>
</reference>
<dbReference type="InterPro" id="IPR005174">
    <property type="entry name" value="KIB1-4_b-propeller"/>
</dbReference>
<feature type="domain" description="KIB1-4 beta-propeller" evidence="1">
    <location>
        <begin position="325"/>
        <end position="590"/>
    </location>
</feature>